<protein>
    <recommendedName>
        <fullName evidence="6">HTH iclR-type domain-containing protein</fullName>
    </recommendedName>
</protein>
<name>A0AA41G2H9_9EURY</name>
<feature type="domain" description="DUF7343" evidence="2">
    <location>
        <begin position="329"/>
        <end position="389"/>
    </location>
</feature>
<feature type="compositionally biased region" description="Low complexity" evidence="1">
    <location>
        <begin position="305"/>
        <end position="315"/>
    </location>
</feature>
<gene>
    <name evidence="4" type="ORF">KTS37_15270</name>
</gene>
<evidence type="ECO:0000259" key="3">
    <source>
        <dbReference type="Pfam" id="PF24036"/>
    </source>
</evidence>
<evidence type="ECO:0000313" key="4">
    <source>
        <dbReference type="EMBL" id="MBV0903152.1"/>
    </source>
</evidence>
<feature type="compositionally biased region" description="Polar residues" evidence="1">
    <location>
        <begin position="247"/>
        <end position="257"/>
    </location>
</feature>
<feature type="compositionally biased region" description="Basic and acidic residues" evidence="1">
    <location>
        <begin position="214"/>
        <end position="228"/>
    </location>
</feature>
<feature type="region of interest" description="Disordered" evidence="1">
    <location>
        <begin position="187"/>
        <end position="257"/>
    </location>
</feature>
<sequence>MRSIDDIRQMLRPVVAGLVAMLLLGSGVALPAMAQEGDASARMQTPDGFDQTTFRVTVYGNGSATWTIEHRTPLQNESDQSQFESFAEEFETTETPLYRNFVEQSTLLTRYGSNTTGREMSAGHYDRSASVDPLQSTGAVRMSFRWDNFAVVSEGSVLVSDVFEGGFYIGESQSFVFERGPDVVFADVRPAPDSQSAPDDLRGSESVTWNGERSFNDRRPYVELEPRESAATAAGATGGDATDERQTAGTPATAGSGSPSWLLPALAIVALLVGGAAAWRSGAAARVFGGDDGGAATETRGETVPAAETAASEGGAESETEPAVSDEELLTDSDRVINLLEDNGGRMKQVDIVDNTDWSKSKVSMLLSDMEEEGDISKLRVGRENIISLAGHEPDAAGSPFDDE</sequence>
<dbReference type="EMBL" id="JAHQXE010000005">
    <property type="protein sequence ID" value="MBV0903152.1"/>
    <property type="molecule type" value="Genomic_DNA"/>
</dbReference>
<accession>A0AA41G2H9</accession>
<evidence type="ECO:0000313" key="5">
    <source>
        <dbReference type="Proteomes" id="UP001166304"/>
    </source>
</evidence>
<dbReference type="AlphaFoldDB" id="A0AA41G2H9"/>
<proteinExistence type="predicted"/>
<feature type="domain" description="DUF7345" evidence="3">
    <location>
        <begin position="55"/>
        <end position="177"/>
    </location>
</feature>
<dbReference type="InterPro" id="IPR036390">
    <property type="entry name" value="WH_DNA-bd_sf"/>
</dbReference>
<evidence type="ECO:0000256" key="1">
    <source>
        <dbReference type="SAM" id="MobiDB-lite"/>
    </source>
</evidence>
<comment type="caution">
    <text evidence="4">The sequence shown here is derived from an EMBL/GenBank/DDBJ whole genome shotgun (WGS) entry which is preliminary data.</text>
</comment>
<dbReference type="InterPro" id="IPR055769">
    <property type="entry name" value="DUF7345"/>
</dbReference>
<dbReference type="Pfam" id="PF24036">
    <property type="entry name" value="DUF7345"/>
    <property type="match status" value="1"/>
</dbReference>
<dbReference type="RefSeq" id="WP_162413899.1">
    <property type="nucleotide sequence ID" value="NZ_JAHQXE010000005.1"/>
</dbReference>
<reference evidence="4" key="1">
    <citation type="submission" date="2021-06" db="EMBL/GenBank/DDBJ databases">
        <title>New haloarchaea isolates fom saline soil.</title>
        <authorList>
            <person name="Duran-Viseras A."/>
            <person name="Sanchez-Porro C.S."/>
            <person name="Ventosa A."/>
        </authorList>
    </citation>
    <scope>NUCLEOTIDE SEQUENCE</scope>
    <source>
        <strain evidence="4">JCM 18369</strain>
    </source>
</reference>
<dbReference type="InterPro" id="IPR055767">
    <property type="entry name" value="DUF7343"/>
</dbReference>
<dbReference type="Pfam" id="PF24034">
    <property type="entry name" value="DUF7343"/>
    <property type="match status" value="1"/>
</dbReference>
<feature type="region of interest" description="Disordered" evidence="1">
    <location>
        <begin position="294"/>
        <end position="323"/>
    </location>
</feature>
<evidence type="ECO:0008006" key="6">
    <source>
        <dbReference type="Google" id="ProtNLM"/>
    </source>
</evidence>
<organism evidence="4 5">
    <name type="scientific">Haloarcula salina</name>
    <dbReference type="NCBI Taxonomy" id="1429914"/>
    <lineage>
        <taxon>Archaea</taxon>
        <taxon>Methanobacteriati</taxon>
        <taxon>Methanobacteriota</taxon>
        <taxon>Stenosarchaea group</taxon>
        <taxon>Halobacteria</taxon>
        <taxon>Halobacteriales</taxon>
        <taxon>Haloarculaceae</taxon>
        <taxon>Haloarcula</taxon>
    </lineage>
</organism>
<dbReference type="SUPFAM" id="SSF46785">
    <property type="entry name" value="Winged helix' DNA-binding domain"/>
    <property type="match status" value="1"/>
</dbReference>
<dbReference type="Proteomes" id="UP001166304">
    <property type="component" value="Unassembled WGS sequence"/>
</dbReference>
<keyword evidence="5" id="KW-1185">Reference proteome</keyword>
<evidence type="ECO:0000259" key="2">
    <source>
        <dbReference type="Pfam" id="PF24034"/>
    </source>
</evidence>